<name>A0A6C0BAJ3_9ZZZZ</name>
<evidence type="ECO:0000313" key="2">
    <source>
        <dbReference type="EMBL" id="QHS88741.1"/>
    </source>
</evidence>
<organism evidence="2">
    <name type="scientific">viral metagenome</name>
    <dbReference type="NCBI Taxonomy" id="1070528"/>
    <lineage>
        <taxon>unclassified sequences</taxon>
        <taxon>metagenomes</taxon>
        <taxon>organismal metagenomes</taxon>
    </lineage>
</organism>
<keyword evidence="1" id="KW-0175">Coiled coil</keyword>
<feature type="coiled-coil region" evidence="1">
    <location>
        <begin position="282"/>
        <end position="313"/>
    </location>
</feature>
<protein>
    <submittedName>
        <fullName evidence="2">Uncharacterized protein</fullName>
    </submittedName>
</protein>
<dbReference type="InterPro" id="IPR043913">
    <property type="entry name" value="DUF5764"/>
</dbReference>
<accession>A0A6C0BAJ3</accession>
<dbReference type="Pfam" id="PF19068">
    <property type="entry name" value="DUF5764"/>
    <property type="match status" value="1"/>
</dbReference>
<dbReference type="AlphaFoldDB" id="A0A6C0BAJ3"/>
<proteinExistence type="predicted"/>
<evidence type="ECO:0000256" key="1">
    <source>
        <dbReference type="SAM" id="Coils"/>
    </source>
</evidence>
<reference evidence="2" key="1">
    <citation type="journal article" date="2020" name="Nature">
        <title>Giant virus diversity and host interactions through global metagenomics.</title>
        <authorList>
            <person name="Schulz F."/>
            <person name="Roux S."/>
            <person name="Paez-Espino D."/>
            <person name="Jungbluth S."/>
            <person name="Walsh D.A."/>
            <person name="Denef V.J."/>
            <person name="McMahon K.D."/>
            <person name="Konstantinidis K.T."/>
            <person name="Eloe-Fadrosh E.A."/>
            <person name="Kyrpides N.C."/>
            <person name="Woyke T."/>
        </authorList>
    </citation>
    <scope>NUCLEOTIDE SEQUENCE</scope>
    <source>
        <strain evidence="2">GVMAG-M-3300010158-59</strain>
    </source>
</reference>
<dbReference type="EMBL" id="MN739102">
    <property type="protein sequence ID" value="QHS88741.1"/>
    <property type="molecule type" value="Genomic_DNA"/>
</dbReference>
<sequence length="349" mass="40459">MDDFNVSSLHESKNEWGSRLLTILTPHVMEGLRSIFDEAVKLCKENGETDKYLMTFQNFITRIPKWNQAIIEKERARIVEKSACTYLEDLVTCVHIIQLKILTSVRVGQKQKKIDINILKLDDFIHKVYIYVARKVYKNVYLFELNIPPLQVQKNYRELEIIIQECILNTIRDSVPVESILRAYMDETIEEDVVEEIKEQLIETPAEKVETETEIVSEEVTAPIKKQLESEIMTENMVVKTEALEFPALSSDDGRLTFDDVDYAVDTQNNEEQINAPKDINRLEEISQIRNAQRKLEEQMDEDNDESQNTKIKIFDEGAKLDHLDIHSIEEPSLNLNSDLLLGDIEVLT</sequence>